<dbReference type="PROSITE" id="PS50832">
    <property type="entry name" value="S1_IF1_TYPE"/>
    <property type="match status" value="1"/>
</dbReference>
<dbReference type="InterPro" id="IPR012340">
    <property type="entry name" value="NA-bd_OB-fold"/>
</dbReference>
<evidence type="ECO:0000256" key="5">
    <source>
        <dbReference type="PROSITE-ProRule" id="PRU00181"/>
    </source>
</evidence>
<dbReference type="InterPro" id="IPR006196">
    <property type="entry name" value="RNA-binding_domain_S1_IF1"/>
</dbReference>
<dbReference type="Pfam" id="PF01176">
    <property type="entry name" value="eIF-1a"/>
    <property type="match status" value="1"/>
</dbReference>
<reference evidence="7 8" key="1">
    <citation type="journal article" date="2016" name="Nat. Commun.">
        <title>Thousands of microbial genomes shed light on interconnected biogeochemical processes in an aquifer system.</title>
        <authorList>
            <person name="Anantharaman K."/>
            <person name="Brown C.T."/>
            <person name="Hug L.A."/>
            <person name="Sharon I."/>
            <person name="Castelle C.J."/>
            <person name="Probst A.J."/>
            <person name="Thomas B.C."/>
            <person name="Singh A."/>
            <person name="Wilkins M.J."/>
            <person name="Karaoz U."/>
            <person name="Brodie E.L."/>
            <person name="Williams K.H."/>
            <person name="Hubbard S.S."/>
            <person name="Banfield J.F."/>
        </authorList>
    </citation>
    <scope>NUCLEOTIDE SEQUENCE [LARGE SCALE GENOMIC DNA]</scope>
</reference>
<keyword evidence="3 5" id="KW-0648">Protein biosynthesis</keyword>
<gene>
    <name evidence="7" type="ORF">A2650_03625</name>
</gene>
<evidence type="ECO:0000256" key="4">
    <source>
        <dbReference type="NCBIfam" id="TIGR00008"/>
    </source>
</evidence>
<dbReference type="PANTHER" id="PTHR33370">
    <property type="entry name" value="TRANSLATION INITIATION FACTOR IF-1, CHLOROPLASTIC"/>
    <property type="match status" value="1"/>
</dbReference>
<dbReference type="NCBIfam" id="TIGR00008">
    <property type="entry name" value="infA"/>
    <property type="match status" value="1"/>
</dbReference>
<evidence type="ECO:0000313" key="7">
    <source>
        <dbReference type="EMBL" id="OGN00477.1"/>
    </source>
</evidence>
<name>A0A1F8EHZ1_9BACT</name>
<organism evidence="7 8">
    <name type="scientific">Candidatus Yanofskybacteria bacterium RIFCSPHIGHO2_01_FULL_41_53</name>
    <dbReference type="NCBI Taxonomy" id="1802663"/>
    <lineage>
        <taxon>Bacteria</taxon>
        <taxon>Candidatus Yanofskyibacteriota</taxon>
    </lineage>
</organism>
<dbReference type="GO" id="GO:0003723">
    <property type="term" value="F:RNA binding"/>
    <property type="evidence" value="ECO:0007669"/>
    <property type="project" value="InterPro"/>
</dbReference>
<evidence type="ECO:0000313" key="8">
    <source>
        <dbReference type="Proteomes" id="UP000177117"/>
    </source>
</evidence>
<keyword evidence="2 5" id="KW-0396">Initiation factor</keyword>
<dbReference type="Gene3D" id="2.40.50.140">
    <property type="entry name" value="Nucleic acid-binding proteins"/>
    <property type="match status" value="1"/>
</dbReference>
<comment type="similarity">
    <text evidence="1">Belongs to the IF-1 family.</text>
</comment>
<dbReference type="GO" id="GO:0005829">
    <property type="term" value="C:cytosol"/>
    <property type="evidence" value="ECO:0007669"/>
    <property type="project" value="TreeGrafter"/>
</dbReference>
<dbReference type="EMBL" id="MGJD01000021">
    <property type="protein sequence ID" value="OGN00477.1"/>
    <property type="molecule type" value="Genomic_DNA"/>
</dbReference>
<sequence length="71" mass="8075">MTQDQLKEKVNGIVTEALPDTNFRVQLQDGREVLAYLAGKMRMNYIKVMIGDTVTLELGPDGKRGRIIRRL</sequence>
<dbReference type="GO" id="GO:0043022">
    <property type="term" value="F:ribosome binding"/>
    <property type="evidence" value="ECO:0007669"/>
    <property type="project" value="TreeGrafter"/>
</dbReference>
<proteinExistence type="inferred from homology"/>
<evidence type="ECO:0000256" key="2">
    <source>
        <dbReference type="ARBA" id="ARBA00022540"/>
    </source>
</evidence>
<protein>
    <recommendedName>
        <fullName evidence="4">Translation initiation factor IF-1</fullName>
    </recommendedName>
</protein>
<dbReference type="PANTHER" id="PTHR33370:SF1">
    <property type="entry name" value="TRANSLATION INITIATION FACTOR IF-1, CHLOROPLASTIC"/>
    <property type="match status" value="1"/>
</dbReference>
<evidence type="ECO:0000256" key="1">
    <source>
        <dbReference type="ARBA" id="ARBA00010939"/>
    </source>
</evidence>
<dbReference type="GO" id="GO:0003743">
    <property type="term" value="F:translation initiation factor activity"/>
    <property type="evidence" value="ECO:0007669"/>
    <property type="project" value="UniProtKB-UniRule"/>
</dbReference>
<dbReference type="InterPro" id="IPR004368">
    <property type="entry name" value="TIF_IF1"/>
</dbReference>
<feature type="domain" description="S1-like" evidence="6">
    <location>
        <begin position="1"/>
        <end position="71"/>
    </location>
</feature>
<comment type="caution">
    <text evidence="7">The sequence shown here is derived from an EMBL/GenBank/DDBJ whole genome shotgun (WGS) entry which is preliminary data.</text>
</comment>
<evidence type="ECO:0000256" key="3">
    <source>
        <dbReference type="ARBA" id="ARBA00022917"/>
    </source>
</evidence>
<dbReference type="SUPFAM" id="SSF50249">
    <property type="entry name" value="Nucleic acid-binding proteins"/>
    <property type="match status" value="1"/>
</dbReference>
<accession>A0A1F8EHZ1</accession>
<dbReference type="Proteomes" id="UP000177117">
    <property type="component" value="Unassembled WGS sequence"/>
</dbReference>
<evidence type="ECO:0000259" key="6">
    <source>
        <dbReference type="PROSITE" id="PS50832"/>
    </source>
</evidence>
<dbReference type="AlphaFoldDB" id="A0A1F8EHZ1"/>